<evidence type="ECO:0000313" key="1">
    <source>
        <dbReference type="EMBL" id="MDJ1176772.1"/>
    </source>
</evidence>
<dbReference type="PANTHER" id="PTHR36061:SF3">
    <property type="entry name" value="OS04G0692200 PROTEIN"/>
    <property type="match status" value="1"/>
</dbReference>
<dbReference type="InterPro" id="IPR009711">
    <property type="entry name" value="UPF0473"/>
</dbReference>
<dbReference type="PANTHER" id="PTHR36061">
    <property type="match status" value="1"/>
</dbReference>
<comment type="caution">
    <text evidence="1">The sequence shown here is derived from an EMBL/GenBank/DDBJ whole genome shotgun (WGS) entry which is preliminary data.</text>
</comment>
<protein>
    <submittedName>
        <fullName evidence="1">DUF3727 domain-containing protein</fullName>
    </submittedName>
</protein>
<reference evidence="1 2" key="1">
    <citation type="submission" date="2023-01" db="EMBL/GenBank/DDBJ databases">
        <title>Novel diversity within Roseofilum (Cyanobacteria; Desertifilaceae) from marine benthic mats with descriptions of four novel species.</title>
        <authorList>
            <person name="Wang Y."/>
            <person name="Berthold D.E."/>
            <person name="Hu J."/>
            <person name="Lefler F.W."/>
            <person name="Laughinghouse H.D. IV."/>
        </authorList>
    </citation>
    <scope>NUCLEOTIDE SEQUENCE [LARGE SCALE GENOMIC DNA]</scope>
    <source>
        <strain evidence="1 2">BLCC-M114</strain>
    </source>
</reference>
<dbReference type="Proteomes" id="UP001235849">
    <property type="component" value="Unassembled WGS sequence"/>
</dbReference>
<accession>A0ABT7BC49</accession>
<keyword evidence="2" id="KW-1185">Reference proteome</keyword>
<sequence>MDQEAMENDPLTVFLADAKGKELECTIEYSFTHENENYLVLLPKDTPVEIFVWQTSGDQEDLVAVEDESAIDELFSLAKAVLSEQNLKLKPTGITLTVEGEIPDLEEEDDDEEIDSNVESFQLLASFYFGEHEYEISTPLDPLFLLAKMNDNGKAQELSASDLKSIEHLLPEIEQNLEEQILNALD</sequence>
<proteinExistence type="predicted"/>
<dbReference type="Pfam" id="PF12527">
    <property type="entry name" value="DUF3727"/>
    <property type="match status" value="1"/>
</dbReference>
<evidence type="ECO:0000313" key="2">
    <source>
        <dbReference type="Proteomes" id="UP001235849"/>
    </source>
</evidence>
<dbReference type="EMBL" id="JAQOSO010000113">
    <property type="protein sequence ID" value="MDJ1176772.1"/>
    <property type="molecule type" value="Genomic_DNA"/>
</dbReference>
<organism evidence="1 2">
    <name type="scientific">Roseofilum capinflatum BLCC-M114</name>
    <dbReference type="NCBI Taxonomy" id="3022440"/>
    <lineage>
        <taxon>Bacteria</taxon>
        <taxon>Bacillati</taxon>
        <taxon>Cyanobacteriota</taxon>
        <taxon>Cyanophyceae</taxon>
        <taxon>Desertifilales</taxon>
        <taxon>Desertifilaceae</taxon>
        <taxon>Roseofilum</taxon>
        <taxon>Roseofilum capinflatum</taxon>
    </lineage>
</organism>
<dbReference type="RefSeq" id="WP_283769042.1">
    <property type="nucleotide sequence ID" value="NZ_JAQOSO010000113.1"/>
</dbReference>
<name>A0ABT7BC49_9CYAN</name>
<dbReference type="Pfam" id="PF06949">
    <property type="entry name" value="DUF1292"/>
    <property type="match status" value="1"/>
</dbReference>
<dbReference type="InterPro" id="IPR022203">
    <property type="entry name" value="DUF3727"/>
</dbReference>
<gene>
    <name evidence="1" type="ORF">PMG25_22030</name>
</gene>